<organism evidence="6 7">
    <name type="scientific">Mycena pura</name>
    <dbReference type="NCBI Taxonomy" id="153505"/>
    <lineage>
        <taxon>Eukaryota</taxon>
        <taxon>Fungi</taxon>
        <taxon>Dikarya</taxon>
        <taxon>Basidiomycota</taxon>
        <taxon>Agaricomycotina</taxon>
        <taxon>Agaricomycetes</taxon>
        <taxon>Agaricomycetidae</taxon>
        <taxon>Agaricales</taxon>
        <taxon>Marasmiineae</taxon>
        <taxon>Mycenaceae</taxon>
        <taxon>Mycena</taxon>
    </lineage>
</organism>
<dbReference type="Pfam" id="PF04750">
    <property type="entry name" value="Far-17a_AIG1"/>
    <property type="match status" value="1"/>
</dbReference>
<feature type="transmembrane region" description="Helical" evidence="5">
    <location>
        <begin position="9"/>
        <end position="31"/>
    </location>
</feature>
<dbReference type="GO" id="GO:0012505">
    <property type="term" value="C:endomembrane system"/>
    <property type="evidence" value="ECO:0007669"/>
    <property type="project" value="UniProtKB-SubCell"/>
</dbReference>
<accession>A0AAD6VSL0</accession>
<feature type="transmembrane region" description="Helical" evidence="5">
    <location>
        <begin position="79"/>
        <end position="98"/>
    </location>
</feature>
<keyword evidence="3 5" id="KW-1133">Transmembrane helix</keyword>
<keyword evidence="7" id="KW-1185">Reference proteome</keyword>
<dbReference type="AlphaFoldDB" id="A0AAD6VSL0"/>
<feature type="transmembrane region" description="Helical" evidence="5">
    <location>
        <begin position="151"/>
        <end position="171"/>
    </location>
</feature>
<evidence type="ECO:0000256" key="1">
    <source>
        <dbReference type="ARBA" id="ARBA00004127"/>
    </source>
</evidence>
<evidence type="ECO:0000313" key="6">
    <source>
        <dbReference type="EMBL" id="KAJ7219168.1"/>
    </source>
</evidence>
<feature type="transmembrane region" description="Helical" evidence="5">
    <location>
        <begin position="43"/>
        <end position="67"/>
    </location>
</feature>
<dbReference type="PANTHER" id="PTHR10989:SF16">
    <property type="entry name" value="AT02829P-RELATED"/>
    <property type="match status" value="1"/>
</dbReference>
<proteinExistence type="predicted"/>
<reference evidence="6" key="1">
    <citation type="submission" date="2023-03" db="EMBL/GenBank/DDBJ databases">
        <title>Massive genome expansion in bonnet fungi (Mycena s.s.) driven by repeated elements and novel gene families across ecological guilds.</title>
        <authorList>
            <consortium name="Lawrence Berkeley National Laboratory"/>
            <person name="Harder C.B."/>
            <person name="Miyauchi S."/>
            <person name="Viragh M."/>
            <person name="Kuo A."/>
            <person name="Thoen E."/>
            <person name="Andreopoulos B."/>
            <person name="Lu D."/>
            <person name="Skrede I."/>
            <person name="Drula E."/>
            <person name="Henrissat B."/>
            <person name="Morin E."/>
            <person name="Kohler A."/>
            <person name="Barry K."/>
            <person name="LaButti K."/>
            <person name="Morin E."/>
            <person name="Salamov A."/>
            <person name="Lipzen A."/>
            <person name="Mereny Z."/>
            <person name="Hegedus B."/>
            <person name="Baldrian P."/>
            <person name="Stursova M."/>
            <person name="Weitz H."/>
            <person name="Taylor A."/>
            <person name="Grigoriev I.V."/>
            <person name="Nagy L.G."/>
            <person name="Martin F."/>
            <person name="Kauserud H."/>
        </authorList>
    </citation>
    <scope>NUCLEOTIDE SEQUENCE</scope>
    <source>
        <strain evidence="6">9144</strain>
    </source>
</reference>
<dbReference type="InterPro" id="IPR006838">
    <property type="entry name" value="ADTRP_AIG1"/>
</dbReference>
<evidence type="ECO:0000313" key="7">
    <source>
        <dbReference type="Proteomes" id="UP001219525"/>
    </source>
</evidence>
<evidence type="ECO:0000256" key="3">
    <source>
        <dbReference type="ARBA" id="ARBA00022989"/>
    </source>
</evidence>
<evidence type="ECO:0000256" key="2">
    <source>
        <dbReference type="ARBA" id="ARBA00022692"/>
    </source>
</evidence>
<dbReference type="EMBL" id="JARJCW010000011">
    <property type="protein sequence ID" value="KAJ7219168.1"/>
    <property type="molecule type" value="Genomic_DNA"/>
</dbReference>
<feature type="transmembrane region" description="Helical" evidence="5">
    <location>
        <begin position="191"/>
        <end position="212"/>
    </location>
</feature>
<sequence>MAPNLHSRVVLHASTVCAMAYGYNALVGLSISDSINSQYGGHFQFLTIQGLAVACLTMLVGLLADFFPAVTVIRTAKRALFIVAMPTATMVSSIYWTLLLTSPHLIIHAAPAEALEAVMLPMRIDLCLHAVPCLALLTDFMVFERKYGRSVIVYTAPLLSLLYTVSYAWWVELCATHNGKFPYPFLTFNPFEVRVFIYAGVGALACVSFYALNALHPKSH</sequence>
<name>A0AAD6VSL0_9AGAR</name>
<dbReference type="Proteomes" id="UP001219525">
    <property type="component" value="Unassembled WGS sequence"/>
</dbReference>
<keyword evidence="4 5" id="KW-0472">Membrane</keyword>
<evidence type="ECO:0000256" key="5">
    <source>
        <dbReference type="SAM" id="Phobius"/>
    </source>
</evidence>
<protein>
    <submittedName>
        <fullName evidence="6">FAR-17a/AIG1-like protein</fullName>
    </submittedName>
</protein>
<feature type="transmembrane region" description="Helical" evidence="5">
    <location>
        <begin position="118"/>
        <end position="139"/>
    </location>
</feature>
<comment type="caution">
    <text evidence="6">The sequence shown here is derived from an EMBL/GenBank/DDBJ whole genome shotgun (WGS) entry which is preliminary data.</text>
</comment>
<dbReference type="PANTHER" id="PTHR10989">
    <property type="entry name" value="ANDROGEN-INDUCED PROTEIN 1-RELATED"/>
    <property type="match status" value="1"/>
</dbReference>
<keyword evidence="2 5" id="KW-0812">Transmembrane</keyword>
<evidence type="ECO:0000256" key="4">
    <source>
        <dbReference type="ARBA" id="ARBA00023136"/>
    </source>
</evidence>
<comment type="subcellular location">
    <subcellularLocation>
        <location evidence="1">Endomembrane system</location>
        <topology evidence="1">Multi-pass membrane protein</topology>
    </subcellularLocation>
</comment>
<gene>
    <name evidence="6" type="ORF">GGX14DRAFT_434861</name>
</gene>
<dbReference type="GO" id="GO:0016020">
    <property type="term" value="C:membrane"/>
    <property type="evidence" value="ECO:0007669"/>
    <property type="project" value="InterPro"/>
</dbReference>